<dbReference type="PANTHER" id="PTHR36832:SF1">
    <property type="entry name" value="SLR1174 PROTEIN"/>
    <property type="match status" value="1"/>
</dbReference>
<dbReference type="PANTHER" id="PTHR36832">
    <property type="entry name" value="SLR1174 PROTEIN-RELATED"/>
    <property type="match status" value="1"/>
</dbReference>
<comment type="caution">
    <text evidence="2">The sequence shown here is derived from an EMBL/GenBank/DDBJ whole genome shotgun (WGS) entry which is preliminary data.</text>
</comment>
<proteinExistence type="predicted"/>
<gene>
    <name evidence="2" type="ORF">ACFPOF_15925</name>
</gene>
<reference evidence="3" key="1">
    <citation type="journal article" date="2019" name="Int. J. Syst. Evol. Microbiol.">
        <title>The Global Catalogue of Microorganisms (GCM) 10K type strain sequencing project: providing services to taxonomists for standard genome sequencing and annotation.</title>
        <authorList>
            <consortium name="The Broad Institute Genomics Platform"/>
            <consortium name="The Broad Institute Genome Sequencing Center for Infectious Disease"/>
            <person name="Wu L."/>
            <person name="Ma J."/>
        </authorList>
    </citation>
    <scope>NUCLEOTIDE SEQUENCE [LARGE SCALE GENOMIC DNA]</scope>
    <source>
        <strain evidence="3">CGMCC 1.18575</strain>
    </source>
</reference>
<feature type="transmembrane region" description="Helical" evidence="1">
    <location>
        <begin position="238"/>
        <end position="257"/>
    </location>
</feature>
<evidence type="ECO:0000313" key="3">
    <source>
        <dbReference type="Proteomes" id="UP001596113"/>
    </source>
</evidence>
<evidence type="ECO:0000256" key="1">
    <source>
        <dbReference type="SAM" id="Phobius"/>
    </source>
</evidence>
<dbReference type="Proteomes" id="UP001596113">
    <property type="component" value="Unassembled WGS sequence"/>
</dbReference>
<dbReference type="EMBL" id="JBHSMI010000025">
    <property type="protein sequence ID" value="MFC5404232.1"/>
    <property type="molecule type" value="Genomic_DNA"/>
</dbReference>
<keyword evidence="3" id="KW-1185">Reference proteome</keyword>
<evidence type="ECO:0000313" key="2">
    <source>
        <dbReference type="EMBL" id="MFC5404232.1"/>
    </source>
</evidence>
<keyword evidence="1" id="KW-0472">Membrane</keyword>
<protein>
    <submittedName>
        <fullName evidence="2">ABC transporter permease</fullName>
    </submittedName>
</protein>
<feature type="transmembrane region" description="Helical" evidence="1">
    <location>
        <begin position="143"/>
        <end position="172"/>
    </location>
</feature>
<dbReference type="RefSeq" id="WP_378134304.1">
    <property type="nucleotide sequence ID" value="NZ_JBHSMI010000025.1"/>
</dbReference>
<keyword evidence="1" id="KW-0812">Transmembrane</keyword>
<dbReference type="InterPro" id="IPR010390">
    <property type="entry name" value="ABC-2_transporter-like"/>
</dbReference>
<name>A0ABW0HWH0_9BACL</name>
<sequence length="265" mass="30766">MILYWKIMLNALQSSTFYRFNTFFTSCNKILNLLVQVSLWTALYHGNYISGETEGISLDQMLVYVTLSTIISIIVQNNNIGILSSKVSTGEIAINLIRPIGLFRATLFEQLGSKLFVFIFEALPLLLIGTLLLNMNVPDYRYLFIFIVFLILSFMVFFLMTYLLGLLSFWYLRVFHLDFMLSNLITFFSGAWIPIWFFPHTLQKATMLLPFELIYFTPIRTCMGEIDFVDIKFVFMKYFVYIVLLSLLNVGVWRLGIKKLVIQGG</sequence>
<dbReference type="Pfam" id="PF06182">
    <property type="entry name" value="ABC2_membrane_6"/>
    <property type="match status" value="1"/>
</dbReference>
<organism evidence="2 3">
    <name type="scientific">Cohnella soli</name>
    <dbReference type="NCBI Taxonomy" id="425005"/>
    <lineage>
        <taxon>Bacteria</taxon>
        <taxon>Bacillati</taxon>
        <taxon>Bacillota</taxon>
        <taxon>Bacilli</taxon>
        <taxon>Bacillales</taxon>
        <taxon>Paenibacillaceae</taxon>
        <taxon>Cohnella</taxon>
    </lineage>
</organism>
<feature type="transmembrane region" description="Helical" evidence="1">
    <location>
        <begin position="115"/>
        <end position="137"/>
    </location>
</feature>
<keyword evidence="1" id="KW-1133">Transmembrane helix</keyword>
<feature type="transmembrane region" description="Helical" evidence="1">
    <location>
        <begin position="179"/>
        <end position="198"/>
    </location>
</feature>
<accession>A0ABW0HWH0</accession>